<accession>A0A412Z850</accession>
<sequence>MENAFVLSAHFTGACNDRRCSVGDAVQEMQCGRCSAGDAVQEMQCRRCSAVDGKGDASGR</sequence>
<evidence type="ECO:0000313" key="1">
    <source>
        <dbReference type="EMBL" id="RGV76116.1"/>
    </source>
</evidence>
<gene>
    <name evidence="1" type="ORF">DWW02_12130</name>
</gene>
<name>A0A412Z850_9FIRM</name>
<reference evidence="1 2" key="1">
    <citation type="submission" date="2018-08" db="EMBL/GenBank/DDBJ databases">
        <title>A genome reference for cultivated species of the human gut microbiota.</title>
        <authorList>
            <person name="Zou Y."/>
            <person name="Xue W."/>
            <person name="Luo G."/>
        </authorList>
    </citation>
    <scope>NUCLEOTIDE SEQUENCE [LARGE SCALE GENOMIC DNA]</scope>
    <source>
        <strain evidence="1 2">AF14-18</strain>
    </source>
</reference>
<dbReference type="Proteomes" id="UP000284543">
    <property type="component" value="Unassembled WGS sequence"/>
</dbReference>
<dbReference type="RefSeq" id="WP_118018654.1">
    <property type="nucleotide sequence ID" value="NZ_JAQEEO010000003.1"/>
</dbReference>
<evidence type="ECO:0000313" key="2">
    <source>
        <dbReference type="Proteomes" id="UP000284543"/>
    </source>
</evidence>
<protein>
    <submittedName>
        <fullName evidence="1">Uncharacterized protein</fullName>
    </submittedName>
</protein>
<proteinExistence type="predicted"/>
<dbReference type="AlphaFoldDB" id="A0A412Z850"/>
<comment type="caution">
    <text evidence="1">The sequence shown here is derived from an EMBL/GenBank/DDBJ whole genome shotgun (WGS) entry which is preliminary data.</text>
</comment>
<organism evidence="1 2">
    <name type="scientific">Enterocloster bolteae</name>
    <dbReference type="NCBI Taxonomy" id="208479"/>
    <lineage>
        <taxon>Bacteria</taxon>
        <taxon>Bacillati</taxon>
        <taxon>Bacillota</taxon>
        <taxon>Clostridia</taxon>
        <taxon>Lachnospirales</taxon>
        <taxon>Lachnospiraceae</taxon>
        <taxon>Enterocloster</taxon>
    </lineage>
</organism>
<dbReference type="EMBL" id="QRZM01000004">
    <property type="protein sequence ID" value="RGV76116.1"/>
    <property type="molecule type" value="Genomic_DNA"/>
</dbReference>